<feature type="region of interest" description="Disordered" evidence="4">
    <location>
        <begin position="154"/>
        <end position="220"/>
    </location>
</feature>
<gene>
    <name evidence="6" type="ORF">B0T10DRAFT_29435</name>
</gene>
<dbReference type="GO" id="GO:0003677">
    <property type="term" value="F:DNA binding"/>
    <property type="evidence" value="ECO:0007669"/>
    <property type="project" value="InterPro"/>
</dbReference>
<dbReference type="Gene3D" id="4.10.240.10">
    <property type="entry name" value="Zn(2)-C6 fungal-type DNA-binding domain"/>
    <property type="match status" value="1"/>
</dbReference>
<protein>
    <submittedName>
        <fullName evidence="6">Fungal-specific transcription factor domain-containing protein</fullName>
    </submittedName>
</protein>
<dbReference type="PROSITE" id="PS00463">
    <property type="entry name" value="ZN2_CY6_FUNGAL_1"/>
    <property type="match status" value="1"/>
</dbReference>
<feature type="domain" description="Zn(2)-C6 fungal-type" evidence="5">
    <location>
        <begin position="80"/>
        <end position="109"/>
    </location>
</feature>
<dbReference type="PANTHER" id="PTHR31001">
    <property type="entry name" value="UNCHARACTERIZED TRANSCRIPTIONAL REGULATORY PROTEIN"/>
    <property type="match status" value="1"/>
</dbReference>
<feature type="region of interest" description="Disordered" evidence="4">
    <location>
        <begin position="108"/>
        <end position="135"/>
    </location>
</feature>
<feature type="region of interest" description="Disordered" evidence="4">
    <location>
        <begin position="263"/>
        <end position="284"/>
    </location>
</feature>
<comment type="caution">
    <text evidence="6">The sequence shown here is derived from an EMBL/GenBank/DDBJ whole genome shotgun (WGS) entry which is preliminary data.</text>
</comment>
<evidence type="ECO:0000256" key="1">
    <source>
        <dbReference type="ARBA" id="ARBA00004123"/>
    </source>
</evidence>
<dbReference type="GO" id="GO:0000981">
    <property type="term" value="F:DNA-binding transcription factor activity, RNA polymerase II-specific"/>
    <property type="evidence" value="ECO:0007669"/>
    <property type="project" value="InterPro"/>
</dbReference>
<dbReference type="SMART" id="SM00906">
    <property type="entry name" value="Fungal_trans"/>
    <property type="match status" value="1"/>
</dbReference>
<feature type="compositionally biased region" description="Pro residues" evidence="4">
    <location>
        <begin position="783"/>
        <end position="792"/>
    </location>
</feature>
<reference evidence="6 7" key="1">
    <citation type="journal article" date="2021" name="Nat. Commun.">
        <title>Genetic determinants of endophytism in the Arabidopsis root mycobiome.</title>
        <authorList>
            <person name="Mesny F."/>
            <person name="Miyauchi S."/>
            <person name="Thiergart T."/>
            <person name="Pickel B."/>
            <person name="Atanasova L."/>
            <person name="Karlsson M."/>
            <person name="Huettel B."/>
            <person name="Barry K.W."/>
            <person name="Haridas S."/>
            <person name="Chen C."/>
            <person name="Bauer D."/>
            <person name="Andreopoulos W."/>
            <person name="Pangilinan J."/>
            <person name="LaButti K."/>
            <person name="Riley R."/>
            <person name="Lipzen A."/>
            <person name="Clum A."/>
            <person name="Drula E."/>
            <person name="Henrissat B."/>
            <person name="Kohler A."/>
            <person name="Grigoriev I.V."/>
            <person name="Martin F.M."/>
            <person name="Hacquard S."/>
        </authorList>
    </citation>
    <scope>NUCLEOTIDE SEQUENCE [LARGE SCALE GENOMIC DNA]</scope>
    <source>
        <strain evidence="6 7">MPI-CAGE-CH-0241</strain>
    </source>
</reference>
<dbReference type="InterPro" id="IPR001138">
    <property type="entry name" value="Zn2Cys6_DnaBD"/>
</dbReference>
<feature type="region of interest" description="Disordered" evidence="4">
    <location>
        <begin position="16"/>
        <end position="76"/>
    </location>
</feature>
<evidence type="ECO:0000313" key="7">
    <source>
        <dbReference type="Proteomes" id="UP000777438"/>
    </source>
</evidence>
<feature type="region of interest" description="Disordered" evidence="4">
    <location>
        <begin position="777"/>
        <end position="831"/>
    </location>
</feature>
<dbReference type="EMBL" id="JAGPYM010000001">
    <property type="protein sequence ID" value="KAH6900452.1"/>
    <property type="molecule type" value="Genomic_DNA"/>
</dbReference>
<dbReference type="CDD" id="cd12148">
    <property type="entry name" value="fungal_TF_MHR"/>
    <property type="match status" value="1"/>
</dbReference>
<dbReference type="SUPFAM" id="SSF57701">
    <property type="entry name" value="Zn2/Cys6 DNA-binding domain"/>
    <property type="match status" value="1"/>
</dbReference>
<evidence type="ECO:0000313" key="6">
    <source>
        <dbReference type="EMBL" id="KAH6900452.1"/>
    </source>
</evidence>
<evidence type="ECO:0000256" key="4">
    <source>
        <dbReference type="SAM" id="MobiDB-lite"/>
    </source>
</evidence>
<dbReference type="PANTHER" id="PTHR31001:SF50">
    <property type="entry name" value="ZN(II)2CYS6 TRANSCRIPTION FACTOR (EUROFUNG)"/>
    <property type="match status" value="1"/>
</dbReference>
<feature type="compositionally biased region" description="Low complexity" evidence="4">
    <location>
        <begin position="793"/>
        <end position="811"/>
    </location>
</feature>
<feature type="compositionally biased region" description="Polar residues" evidence="4">
    <location>
        <begin position="16"/>
        <end position="57"/>
    </location>
</feature>
<name>A0A9P9AWH4_9HYPO</name>
<dbReference type="GO" id="GO:0008270">
    <property type="term" value="F:zinc ion binding"/>
    <property type="evidence" value="ECO:0007669"/>
    <property type="project" value="InterPro"/>
</dbReference>
<dbReference type="InterPro" id="IPR007219">
    <property type="entry name" value="XnlR_reg_dom"/>
</dbReference>
<dbReference type="Pfam" id="PF04082">
    <property type="entry name" value="Fungal_trans"/>
    <property type="match status" value="1"/>
</dbReference>
<keyword evidence="3" id="KW-0539">Nucleus</keyword>
<dbReference type="SMART" id="SM00066">
    <property type="entry name" value="GAL4"/>
    <property type="match status" value="1"/>
</dbReference>
<dbReference type="GO" id="GO:0006351">
    <property type="term" value="P:DNA-templated transcription"/>
    <property type="evidence" value="ECO:0007669"/>
    <property type="project" value="InterPro"/>
</dbReference>
<dbReference type="InterPro" id="IPR050613">
    <property type="entry name" value="Sec_Metabolite_Reg"/>
</dbReference>
<dbReference type="GO" id="GO:0005634">
    <property type="term" value="C:nucleus"/>
    <property type="evidence" value="ECO:0007669"/>
    <property type="project" value="UniProtKB-SubCell"/>
</dbReference>
<dbReference type="InterPro" id="IPR036864">
    <property type="entry name" value="Zn2-C6_fun-type_DNA-bd_sf"/>
</dbReference>
<comment type="subcellular location">
    <subcellularLocation>
        <location evidence="1">Nucleus</location>
    </subcellularLocation>
</comment>
<evidence type="ECO:0000259" key="5">
    <source>
        <dbReference type="PROSITE" id="PS50048"/>
    </source>
</evidence>
<feature type="compositionally biased region" description="Polar residues" evidence="4">
    <location>
        <begin position="166"/>
        <end position="179"/>
    </location>
</feature>
<feature type="compositionally biased region" description="Polar residues" evidence="4">
    <location>
        <begin position="892"/>
        <end position="904"/>
    </location>
</feature>
<organism evidence="6 7">
    <name type="scientific">Thelonectria olida</name>
    <dbReference type="NCBI Taxonomy" id="1576542"/>
    <lineage>
        <taxon>Eukaryota</taxon>
        <taxon>Fungi</taxon>
        <taxon>Dikarya</taxon>
        <taxon>Ascomycota</taxon>
        <taxon>Pezizomycotina</taxon>
        <taxon>Sordariomycetes</taxon>
        <taxon>Hypocreomycetidae</taxon>
        <taxon>Hypocreales</taxon>
        <taxon>Nectriaceae</taxon>
        <taxon>Thelonectria</taxon>
    </lineage>
</organism>
<evidence type="ECO:0000256" key="3">
    <source>
        <dbReference type="ARBA" id="ARBA00023242"/>
    </source>
</evidence>
<sequence length="968" mass="107909">MTTYLESLAMSFDFNNITDGTDAQNDSPNAQQPQDNVAASSQPARSSGNVTVYQTTGPDAHTTPILAPGSSGAPAINPRSCVTCRRRKVRCDKQMPCSNCRRAQIPCVFPAPGRAPRQPRPRDPNAPPKNSSQRELELMKRLRKLEGIVEDLSGQIEVESGGKGPSTASSPDATHNPQAGGQERAATLPPRQTSSAALFGCHSDGPRGSDSISENSGDAARRKELHQRFGRLVLTEQTGSRRYVSSGFWTKLNDELDSIRQDTQKLTDEDSDDSDYEGTPETSPSIVAPVDHHAFVLGYRSADVNLAKCHPLASHIPFLWSVYQENVEPLIKVVHVPSMETIFRDARRNQASLTPAQEALVFSIYYAAVTSLEADEVQTHLGCNKEDLLSQFRFAVEQALSKANYLHSTDLTILQAFVIFLVVVRRQDDSRFCWSLIGLVVHLAQGMGLHRDGTHFGLSPFETEMRRRVWWQLLILDLRSADELGADLIISDRGHDTNLPSNINDADITPEMTEFPEEKEGRSDCAVALVRYEICSLSRRLVRASSAFANICPRGMALTAASLPDRERMLIEVYQGIESKFLKNVVLHETDPLYWMAAMIARVIMAKMCLVIYQPMLFPGSDESLTEEARHRVYVAAIEIMEYSHILNSDPRCKQYRWLFMTYTNWHAMAYYLVEAVRRPWTPLVERGWQAFHNYGMVQFARNEDQAAAMMPLKKLSHRVAKHRASEIARLKANPNDAYRLDFEERVNPTHARFGPVPGAEGRMEQIREAWLQMVRPEGSQPWPSPAPPMPQQSPTQQQLLPPPQQQAAPETKSKPSPPRTPPSNKLPSNIELSDATMTMIDDLMSQDSHFPMTAFWPMNDIVANEMKNSNSPATSNGAGVASAAPAASVPQMQSPPLGQQIPTAVTLPKDDNPPPYLWADPFTSMNTSFGDVGAEDTDMLGDEFNWQDWSQSIRGLEMESTQAQKKW</sequence>
<keyword evidence="2" id="KW-0479">Metal-binding</keyword>
<dbReference type="AlphaFoldDB" id="A0A9P9AWH4"/>
<feature type="region of interest" description="Disordered" evidence="4">
    <location>
        <begin position="869"/>
        <end position="905"/>
    </location>
</feature>
<dbReference type="Proteomes" id="UP000777438">
    <property type="component" value="Unassembled WGS sequence"/>
</dbReference>
<dbReference type="OrthoDB" id="3989227at2759"/>
<evidence type="ECO:0000256" key="2">
    <source>
        <dbReference type="ARBA" id="ARBA00022723"/>
    </source>
</evidence>
<keyword evidence="7" id="KW-1185">Reference proteome</keyword>
<feature type="compositionally biased region" description="Acidic residues" evidence="4">
    <location>
        <begin position="269"/>
        <end position="278"/>
    </location>
</feature>
<dbReference type="Pfam" id="PF00172">
    <property type="entry name" value="Zn_clus"/>
    <property type="match status" value="1"/>
</dbReference>
<dbReference type="PROSITE" id="PS50048">
    <property type="entry name" value="ZN2_CY6_FUNGAL_2"/>
    <property type="match status" value="1"/>
</dbReference>
<accession>A0A9P9AWH4</accession>
<dbReference type="CDD" id="cd00067">
    <property type="entry name" value="GAL4"/>
    <property type="match status" value="1"/>
</dbReference>
<feature type="compositionally biased region" description="Low complexity" evidence="4">
    <location>
        <begin position="878"/>
        <end position="891"/>
    </location>
</feature>
<proteinExistence type="predicted"/>